<accession>A0A654LTY1</accession>
<keyword evidence="2" id="KW-1185">Reference proteome</keyword>
<name>A0A654LTY1_9ARCH</name>
<dbReference type="KEGG" id="taa:NMY3_00659"/>
<protein>
    <submittedName>
        <fullName evidence="1">Uncharacterized protein</fullName>
    </submittedName>
</protein>
<proteinExistence type="predicted"/>
<reference evidence="2" key="1">
    <citation type="submission" date="2015-10" db="EMBL/GenBank/DDBJ databases">
        <title>Niche specialization of a soil ammonia-oxidizing archaeon, Candidatus Nitrosocosmicus oleophilus.</title>
        <authorList>
            <person name="Jung M.-Y."/>
            <person name="Rhee S.-K."/>
        </authorList>
    </citation>
    <scope>NUCLEOTIDE SEQUENCE [LARGE SCALE GENOMIC DNA]</scope>
    <source>
        <strain evidence="2">MY3</strain>
    </source>
</reference>
<dbReference type="AlphaFoldDB" id="A0A654LTY1"/>
<organism evidence="1 2">
    <name type="scientific">Candidatus Nitrosocosmicus oleophilus</name>
    <dbReference type="NCBI Taxonomy" id="1353260"/>
    <lineage>
        <taxon>Archaea</taxon>
        <taxon>Nitrososphaerota</taxon>
        <taxon>Nitrososphaeria</taxon>
        <taxon>Nitrososphaerales</taxon>
        <taxon>Nitrososphaeraceae</taxon>
        <taxon>Candidatus Nitrosocosmicus</taxon>
    </lineage>
</organism>
<gene>
    <name evidence="1" type="ORF">NMY3_00659</name>
</gene>
<dbReference type="Proteomes" id="UP000058925">
    <property type="component" value="Chromosome"/>
</dbReference>
<dbReference type="EMBL" id="CP012850">
    <property type="protein sequence ID" value="ALI34868.1"/>
    <property type="molecule type" value="Genomic_DNA"/>
</dbReference>
<evidence type="ECO:0000313" key="1">
    <source>
        <dbReference type="EMBL" id="ALI34868.1"/>
    </source>
</evidence>
<evidence type="ECO:0000313" key="2">
    <source>
        <dbReference type="Proteomes" id="UP000058925"/>
    </source>
</evidence>
<sequence>MAKRKEKIYYLIRLCEKWRDLIHALHREDRELLLNIYSYRYRYDSNYSFTNCSKDSKLDNFLYFYSITLLHYQKNNQRIKRRDVTIKITQKQDYLLIVSTIAFPDYIKN</sequence>